<reference evidence="9" key="1">
    <citation type="submission" date="2016-09" db="EMBL/GenBank/DDBJ databases">
        <authorList>
            <person name="Greninger A.L."/>
            <person name="Jerome K.R."/>
            <person name="Mcnair B."/>
            <person name="Wallis C."/>
            <person name="Fang F."/>
        </authorList>
    </citation>
    <scope>NUCLEOTIDE SEQUENCE [LARGE SCALE GENOMIC DNA]</scope>
    <source>
        <strain evidence="9">BC1_M4</strain>
    </source>
</reference>
<gene>
    <name evidence="8" type="ORF">BHQ21_03515</name>
</gene>
<proteinExistence type="inferred from homology"/>
<dbReference type="InterPro" id="IPR017941">
    <property type="entry name" value="Rieske_2Fe-2S"/>
</dbReference>
<dbReference type="GO" id="GO:0046872">
    <property type="term" value="F:metal ion binding"/>
    <property type="evidence" value="ECO:0007669"/>
    <property type="project" value="UniProtKB-KW"/>
</dbReference>
<dbReference type="Gene3D" id="2.102.10.10">
    <property type="entry name" value="Rieske [2Fe-2S] iron-sulphur domain"/>
    <property type="match status" value="1"/>
</dbReference>
<evidence type="ECO:0000256" key="5">
    <source>
        <dbReference type="ARBA" id="ARBA00034078"/>
    </source>
</evidence>
<evidence type="ECO:0000256" key="4">
    <source>
        <dbReference type="ARBA" id="ARBA00023014"/>
    </source>
</evidence>
<comment type="cofactor">
    <cofactor evidence="5">
        <name>[2Fe-2S] cluster</name>
        <dbReference type="ChEBI" id="CHEBI:190135"/>
    </cofactor>
</comment>
<comment type="similarity">
    <text evidence="6">Belongs to the bacterial ring-hydroxylating dioxygenase ferredoxin component family.</text>
</comment>
<dbReference type="AlphaFoldDB" id="A0A1E3T5B5"/>
<dbReference type="GO" id="GO:0004497">
    <property type="term" value="F:monooxygenase activity"/>
    <property type="evidence" value="ECO:0007669"/>
    <property type="project" value="UniProtKB-ARBA"/>
</dbReference>
<protein>
    <submittedName>
        <fullName evidence="8">(2Fe-2S)-binding protein</fullName>
    </submittedName>
</protein>
<comment type="caution">
    <text evidence="8">The sequence shown here is derived from an EMBL/GenBank/DDBJ whole genome shotgun (WGS) entry which is preliminary data.</text>
</comment>
<name>A0A1E3T5B5_9MYCO</name>
<keyword evidence="3" id="KW-0408">Iron</keyword>
<dbReference type="InterPro" id="IPR036922">
    <property type="entry name" value="Rieske_2Fe-2S_sf"/>
</dbReference>
<feature type="domain" description="Rieske" evidence="7">
    <location>
        <begin position="7"/>
        <end position="103"/>
    </location>
</feature>
<dbReference type="GO" id="GO:0016705">
    <property type="term" value="F:oxidoreductase activity, acting on paired donors, with incorporation or reduction of molecular oxygen"/>
    <property type="evidence" value="ECO:0007669"/>
    <property type="project" value="UniProtKB-ARBA"/>
</dbReference>
<organism evidence="8 9">
    <name type="scientific">Mycobacterium sherrisii</name>
    <dbReference type="NCBI Taxonomy" id="243061"/>
    <lineage>
        <taxon>Bacteria</taxon>
        <taxon>Bacillati</taxon>
        <taxon>Actinomycetota</taxon>
        <taxon>Actinomycetes</taxon>
        <taxon>Mycobacteriales</taxon>
        <taxon>Mycobacteriaceae</taxon>
        <taxon>Mycobacterium</taxon>
        <taxon>Mycobacterium simiae complex</taxon>
    </lineage>
</organism>
<evidence type="ECO:0000313" key="9">
    <source>
        <dbReference type="Proteomes" id="UP000094224"/>
    </source>
</evidence>
<evidence type="ECO:0000256" key="6">
    <source>
        <dbReference type="ARBA" id="ARBA00038001"/>
    </source>
</evidence>
<keyword evidence="9" id="KW-1185">Reference proteome</keyword>
<dbReference type="GO" id="GO:0051537">
    <property type="term" value="F:2 iron, 2 sulfur cluster binding"/>
    <property type="evidence" value="ECO:0007669"/>
    <property type="project" value="UniProtKB-KW"/>
</dbReference>
<dbReference type="PROSITE" id="PS51296">
    <property type="entry name" value="RIESKE"/>
    <property type="match status" value="1"/>
</dbReference>
<dbReference type="Proteomes" id="UP000094224">
    <property type="component" value="Unassembled WGS sequence"/>
</dbReference>
<evidence type="ECO:0000256" key="1">
    <source>
        <dbReference type="ARBA" id="ARBA00022714"/>
    </source>
</evidence>
<keyword evidence="2" id="KW-0479">Metal-binding</keyword>
<keyword evidence="4" id="KW-0411">Iron-sulfur</keyword>
<dbReference type="EMBL" id="MIHC01000004">
    <property type="protein sequence ID" value="ODR09676.1"/>
    <property type="molecule type" value="Genomic_DNA"/>
</dbReference>
<dbReference type="PANTHER" id="PTHR21496">
    <property type="entry name" value="FERREDOXIN-RELATED"/>
    <property type="match status" value="1"/>
</dbReference>
<evidence type="ECO:0000256" key="2">
    <source>
        <dbReference type="ARBA" id="ARBA00022723"/>
    </source>
</evidence>
<dbReference type="PANTHER" id="PTHR21496:SF0">
    <property type="entry name" value="RIESKE DOMAIN-CONTAINING PROTEIN"/>
    <property type="match status" value="1"/>
</dbReference>
<accession>A0A1E3T5B5</accession>
<dbReference type="SUPFAM" id="SSF50022">
    <property type="entry name" value="ISP domain"/>
    <property type="match status" value="1"/>
</dbReference>
<keyword evidence="1" id="KW-0001">2Fe-2S</keyword>
<dbReference type="RefSeq" id="WP_069398928.1">
    <property type="nucleotide sequence ID" value="NZ_JACKTB010000037.1"/>
</dbReference>
<dbReference type="Pfam" id="PF00355">
    <property type="entry name" value="Rieske"/>
    <property type="match status" value="1"/>
</dbReference>
<evidence type="ECO:0000256" key="3">
    <source>
        <dbReference type="ARBA" id="ARBA00023004"/>
    </source>
</evidence>
<sequence length="112" mass="12336">MTSTQTWIPVATIDELWEGEVAEFYVGDRPILLAHLRNGEIRAYDGLCPHANYPLAEGEVSDCVLTCAAHSWEFDLATGAGVNPANCRLHSHPVRRDGDHIAISLTDKGDHR</sequence>
<evidence type="ECO:0000313" key="8">
    <source>
        <dbReference type="EMBL" id="ODR09676.1"/>
    </source>
</evidence>
<dbReference type="OrthoDB" id="147178at2"/>
<dbReference type="STRING" id="243061.AWC25_14905"/>
<evidence type="ECO:0000259" key="7">
    <source>
        <dbReference type="PROSITE" id="PS51296"/>
    </source>
</evidence>